<feature type="region of interest" description="Disordered" evidence="4">
    <location>
        <begin position="375"/>
        <end position="418"/>
    </location>
</feature>
<sequence length="418" mass="44122">MAPSGTRHRFSATSIAFPVDRKRGCGHDGGLDPAGCPSMLLVPLPFLVSLLLLVFLARLLLEGREAFGRNRLFVVLIGLYVVQTALVGIRWGYGVTTVLPALPLLASFIPPLSFLAFRELAAEEGALSARDWPHLLPPLCVAAMLAGFRDPVDLVLIAEFAGYGLALLWLARLGPDGLVASRLDGTLRSYRSLQLTALALLGSAATDTAVSLDLLLAGGRHAPAVVSAATTFILLLLGIAAVTAGAEEAGDAPEAEPEPQAAPPLATSADAEVAAALDRLMEGQRLFADAGLNLGRIARRLGLPARAVSNAVNRVHGMSVSQYVNNFRVAEACRLLAATDMPVTRIVFEAGFMTKSNFNREFLRVTGMNPTAWRAAAPSSADTAPHPPAGTFSPQAGRRDKWHRTGRPLAPPARRGSG</sequence>
<feature type="transmembrane region" description="Helical" evidence="5">
    <location>
        <begin position="40"/>
        <end position="61"/>
    </location>
</feature>
<reference evidence="8" key="1">
    <citation type="journal article" date="2019" name="Int. J. Syst. Evol. Microbiol.">
        <title>The Global Catalogue of Microorganisms (GCM) 10K type strain sequencing project: providing services to taxonomists for standard genome sequencing and annotation.</title>
        <authorList>
            <consortium name="The Broad Institute Genomics Platform"/>
            <consortium name="The Broad Institute Genome Sequencing Center for Infectious Disease"/>
            <person name="Wu L."/>
            <person name="Ma J."/>
        </authorList>
    </citation>
    <scope>NUCLEOTIDE SEQUENCE [LARGE SCALE GENOMIC DNA]</scope>
    <source>
        <strain evidence="8">KCTC 52231</strain>
    </source>
</reference>
<dbReference type="PANTHER" id="PTHR43280:SF29">
    <property type="entry name" value="ARAC-FAMILY TRANSCRIPTIONAL REGULATOR"/>
    <property type="match status" value="1"/>
</dbReference>
<dbReference type="PANTHER" id="PTHR43280">
    <property type="entry name" value="ARAC-FAMILY TRANSCRIPTIONAL REGULATOR"/>
    <property type="match status" value="1"/>
</dbReference>
<keyword evidence="1" id="KW-0805">Transcription regulation</keyword>
<evidence type="ECO:0000256" key="1">
    <source>
        <dbReference type="ARBA" id="ARBA00023015"/>
    </source>
</evidence>
<evidence type="ECO:0000313" key="8">
    <source>
        <dbReference type="Proteomes" id="UP001595647"/>
    </source>
</evidence>
<feature type="transmembrane region" description="Helical" evidence="5">
    <location>
        <begin position="154"/>
        <end position="174"/>
    </location>
</feature>
<dbReference type="Gene3D" id="1.10.10.60">
    <property type="entry name" value="Homeodomain-like"/>
    <property type="match status" value="1"/>
</dbReference>
<evidence type="ECO:0000256" key="5">
    <source>
        <dbReference type="SAM" id="Phobius"/>
    </source>
</evidence>
<organism evidence="7 8">
    <name type="scientific">Ciceribacter thiooxidans</name>
    <dbReference type="NCBI Taxonomy" id="1969821"/>
    <lineage>
        <taxon>Bacteria</taxon>
        <taxon>Pseudomonadati</taxon>
        <taxon>Pseudomonadota</taxon>
        <taxon>Alphaproteobacteria</taxon>
        <taxon>Hyphomicrobiales</taxon>
        <taxon>Rhizobiaceae</taxon>
        <taxon>Ciceribacter</taxon>
    </lineage>
</organism>
<keyword evidence="3" id="KW-0804">Transcription</keyword>
<dbReference type="InterPro" id="IPR009057">
    <property type="entry name" value="Homeodomain-like_sf"/>
</dbReference>
<dbReference type="RefSeq" id="WP_182304822.1">
    <property type="nucleotide sequence ID" value="NZ_CP059896.1"/>
</dbReference>
<name>A0ABV7I9C0_9HYPH</name>
<evidence type="ECO:0000256" key="4">
    <source>
        <dbReference type="SAM" id="MobiDB-lite"/>
    </source>
</evidence>
<evidence type="ECO:0000313" key="7">
    <source>
        <dbReference type="EMBL" id="MFC3164972.1"/>
    </source>
</evidence>
<evidence type="ECO:0000256" key="3">
    <source>
        <dbReference type="ARBA" id="ARBA00023163"/>
    </source>
</evidence>
<keyword evidence="5" id="KW-0472">Membrane</keyword>
<accession>A0ABV7I9C0</accession>
<protein>
    <submittedName>
        <fullName evidence="7">Helix-turn-helix domain-containing protein</fullName>
    </submittedName>
</protein>
<dbReference type="PROSITE" id="PS01124">
    <property type="entry name" value="HTH_ARAC_FAMILY_2"/>
    <property type="match status" value="1"/>
</dbReference>
<comment type="caution">
    <text evidence="7">The sequence shown here is derived from an EMBL/GenBank/DDBJ whole genome shotgun (WGS) entry which is preliminary data.</text>
</comment>
<keyword evidence="8" id="KW-1185">Reference proteome</keyword>
<dbReference type="Proteomes" id="UP001595647">
    <property type="component" value="Unassembled WGS sequence"/>
</dbReference>
<dbReference type="EMBL" id="JBHRTG010000019">
    <property type="protein sequence ID" value="MFC3164972.1"/>
    <property type="molecule type" value="Genomic_DNA"/>
</dbReference>
<proteinExistence type="predicted"/>
<feature type="transmembrane region" description="Helical" evidence="5">
    <location>
        <begin position="195"/>
        <end position="216"/>
    </location>
</feature>
<keyword evidence="5" id="KW-0812">Transmembrane</keyword>
<keyword evidence="5" id="KW-1133">Transmembrane helix</keyword>
<feature type="transmembrane region" description="Helical" evidence="5">
    <location>
        <begin position="222"/>
        <end position="242"/>
    </location>
</feature>
<dbReference type="Pfam" id="PF12833">
    <property type="entry name" value="HTH_18"/>
    <property type="match status" value="1"/>
</dbReference>
<evidence type="ECO:0000259" key="6">
    <source>
        <dbReference type="PROSITE" id="PS01124"/>
    </source>
</evidence>
<dbReference type="SUPFAM" id="SSF46689">
    <property type="entry name" value="Homeodomain-like"/>
    <property type="match status" value="1"/>
</dbReference>
<feature type="transmembrane region" description="Helical" evidence="5">
    <location>
        <begin position="73"/>
        <end position="93"/>
    </location>
</feature>
<feature type="domain" description="HTH araC/xylS-type" evidence="6">
    <location>
        <begin position="271"/>
        <end position="376"/>
    </location>
</feature>
<feature type="transmembrane region" description="Helical" evidence="5">
    <location>
        <begin position="99"/>
        <end position="120"/>
    </location>
</feature>
<evidence type="ECO:0000256" key="2">
    <source>
        <dbReference type="ARBA" id="ARBA00023125"/>
    </source>
</evidence>
<dbReference type="SMART" id="SM00342">
    <property type="entry name" value="HTH_ARAC"/>
    <property type="match status" value="1"/>
</dbReference>
<gene>
    <name evidence="7" type="ORF">ACFOHV_16955</name>
</gene>
<dbReference type="InterPro" id="IPR018060">
    <property type="entry name" value="HTH_AraC"/>
</dbReference>
<keyword evidence="2" id="KW-0238">DNA-binding</keyword>